<reference evidence="4" key="1">
    <citation type="journal article" date="2017" name="Nat. Commun.">
        <title>The asparagus genome sheds light on the origin and evolution of a young Y chromosome.</title>
        <authorList>
            <person name="Harkess A."/>
            <person name="Zhou J."/>
            <person name="Xu C."/>
            <person name="Bowers J.E."/>
            <person name="Van der Hulst R."/>
            <person name="Ayyampalayam S."/>
            <person name="Mercati F."/>
            <person name="Riccardi P."/>
            <person name="McKain M.R."/>
            <person name="Kakrana A."/>
            <person name="Tang H."/>
            <person name="Ray J."/>
            <person name="Groenendijk J."/>
            <person name="Arikit S."/>
            <person name="Mathioni S.M."/>
            <person name="Nakano M."/>
            <person name="Shan H."/>
            <person name="Telgmann-Rauber A."/>
            <person name="Kanno A."/>
            <person name="Yue Z."/>
            <person name="Chen H."/>
            <person name="Li W."/>
            <person name="Chen Y."/>
            <person name="Xu X."/>
            <person name="Zhang Y."/>
            <person name="Luo S."/>
            <person name="Chen H."/>
            <person name="Gao J."/>
            <person name="Mao Z."/>
            <person name="Pires J.C."/>
            <person name="Luo M."/>
            <person name="Kudrna D."/>
            <person name="Wing R.A."/>
            <person name="Meyers B.C."/>
            <person name="Yi K."/>
            <person name="Kong H."/>
            <person name="Lavrijsen P."/>
            <person name="Sunseri F."/>
            <person name="Falavigna A."/>
            <person name="Ye Y."/>
            <person name="Leebens-Mack J.H."/>
            <person name="Chen G."/>
        </authorList>
    </citation>
    <scope>NUCLEOTIDE SEQUENCE [LARGE SCALE GENOMIC DNA]</scope>
    <source>
        <strain evidence="4">cv. DH0086</strain>
    </source>
</reference>
<dbReference type="Proteomes" id="UP000243459">
    <property type="component" value="Chromosome 3"/>
</dbReference>
<dbReference type="Gene3D" id="1.10.3970.10">
    <property type="entry name" value="BSD domain"/>
    <property type="match status" value="1"/>
</dbReference>
<dbReference type="Gramene" id="ONK76716">
    <property type="protein sequence ID" value="ONK76716"/>
    <property type="gene ID" value="A4U43_C03F31380"/>
</dbReference>
<dbReference type="Pfam" id="PF03909">
    <property type="entry name" value="BSD"/>
    <property type="match status" value="1"/>
</dbReference>
<sequence length="266" mass="30447">MARGFSGVKDDLIDIRRHLLCALCFFPPLADDGSDSPPATPHRQSRNPNPSPRLWRRIRDGDGGVREDLVRFVRDMDKSPESWLQFPFPVDDHFHMSSNQRDHIANVEHVAPSLAALKISLCPTVMTEQRFWKIYFALLHPRLNYLESEFLSTEQIVEEMHMNLKKRMHAAESSSLMNNDKEINTQQNELSLLNSNSQSLIAESSSSVSTKKQAKSFEYIDRWFDTSLVLRETDASTEPGRQLSSINVICYSEPQNTDNIILPITM</sequence>
<evidence type="ECO:0000313" key="4">
    <source>
        <dbReference type="Proteomes" id="UP000243459"/>
    </source>
</evidence>
<dbReference type="AlphaFoldDB" id="A0A5P1FED8"/>
<proteinExistence type="predicted"/>
<dbReference type="PANTHER" id="PTHR31923:SF4">
    <property type="entry name" value="BSD DOMAIN-CONTAINING PROTEIN"/>
    <property type="match status" value="1"/>
</dbReference>
<organism evidence="3 4">
    <name type="scientific">Asparagus officinalis</name>
    <name type="common">Garden asparagus</name>
    <dbReference type="NCBI Taxonomy" id="4686"/>
    <lineage>
        <taxon>Eukaryota</taxon>
        <taxon>Viridiplantae</taxon>
        <taxon>Streptophyta</taxon>
        <taxon>Embryophyta</taxon>
        <taxon>Tracheophyta</taxon>
        <taxon>Spermatophyta</taxon>
        <taxon>Magnoliopsida</taxon>
        <taxon>Liliopsida</taxon>
        <taxon>Asparagales</taxon>
        <taxon>Asparagaceae</taxon>
        <taxon>Asparagoideae</taxon>
        <taxon>Asparagus</taxon>
    </lineage>
</organism>
<feature type="region of interest" description="Disordered" evidence="1">
    <location>
        <begin position="33"/>
        <end position="59"/>
    </location>
</feature>
<evidence type="ECO:0000313" key="3">
    <source>
        <dbReference type="EMBL" id="ONK76716.1"/>
    </source>
</evidence>
<dbReference type="SMART" id="SM00751">
    <property type="entry name" value="BSD"/>
    <property type="match status" value="1"/>
</dbReference>
<evidence type="ECO:0000259" key="2">
    <source>
        <dbReference type="PROSITE" id="PS50858"/>
    </source>
</evidence>
<keyword evidence="4" id="KW-1185">Reference proteome</keyword>
<name>A0A5P1FED8_ASPOF</name>
<protein>
    <recommendedName>
        <fullName evidence="2">BSD domain-containing protein</fullName>
    </recommendedName>
</protein>
<dbReference type="InterPro" id="IPR005607">
    <property type="entry name" value="BSD_dom"/>
</dbReference>
<gene>
    <name evidence="3" type="ORF">A4U43_C03F31380</name>
</gene>
<dbReference type="InterPro" id="IPR035925">
    <property type="entry name" value="BSD_dom_sf"/>
</dbReference>
<evidence type="ECO:0000256" key="1">
    <source>
        <dbReference type="SAM" id="MobiDB-lite"/>
    </source>
</evidence>
<dbReference type="EMBL" id="CM007383">
    <property type="protein sequence ID" value="ONK76716.1"/>
    <property type="molecule type" value="Genomic_DNA"/>
</dbReference>
<dbReference type="SUPFAM" id="SSF140383">
    <property type="entry name" value="BSD domain-like"/>
    <property type="match status" value="1"/>
</dbReference>
<dbReference type="PROSITE" id="PS50858">
    <property type="entry name" value="BSD"/>
    <property type="match status" value="1"/>
</dbReference>
<feature type="domain" description="BSD" evidence="2">
    <location>
        <begin position="100"/>
        <end position="143"/>
    </location>
</feature>
<dbReference type="PANTHER" id="PTHR31923">
    <property type="entry name" value="BSD DOMAIN-CONTAINING PROTEIN"/>
    <property type="match status" value="1"/>
</dbReference>
<accession>A0A5P1FED8</accession>